<reference evidence="2" key="1">
    <citation type="submission" date="2025-08" db="UniProtKB">
        <authorList>
            <consortium name="RefSeq"/>
        </authorList>
    </citation>
    <scope>IDENTIFICATION</scope>
</reference>
<sequence length="304" mass="34833">MMCDVGLQVTAALETLKPELCEYPSLSIRIGLKWCVCVIYLLTVSPFGRILNIWDITKYIGKWKLAHIKGYHFETFNGEQAHKNLLKQRELDCKTSIPLPIVCMMETEALRILEKMEQTYRSEFGANHQLTKDVQDRIEAVRAQLAVKCVFVPTLTLWQDDLKLWCSWLLLTLLNRGNKHLRSGWRQWLGTLVTGWSQWLRNLTRRPPATKTEATEADDSDVSPSGWRQWLGTLVTGWSQWLRNLIRRPPATKTKATEADDSDVSPSGWRQWLGTLVTGWRPPATATEATKTKVSLKSGQSQHM</sequence>
<name>A0A6P8F661_CLUHA</name>
<proteinExistence type="predicted"/>
<evidence type="ECO:0000313" key="2">
    <source>
        <dbReference type="RefSeq" id="XP_031423978.1"/>
    </source>
</evidence>
<protein>
    <submittedName>
        <fullName evidence="2">Uncharacterized protein LOC105897927</fullName>
    </submittedName>
</protein>
<accession>A0A6P8F661</accession>
<organism evidence="1 2">
    <name type="scientific">Clupea harengus</name>
    <name type="common">Atlantic herring</name>
    <dbReference type="NCBI Taxonomy" id="7950"/>
    <lineage>
        <taxon>Eukaryota</taxon>
        <taxon>Metazoa</taxon>
        <taxon>Chordata</taxon>
        <taxon>Craniata</taxon>
        <taxon>Vertebrata</taxon>
        <taxon>Euteleostomi</taxon>
        <taxon>Actinopterygii</taxon>
        <taxon>Neopterygii</taxon>
        <taxon>Teleostei</taxon>
        <taxon>Clupei</taxon>
        <taxon>Clupeiformes</taxon>
        <taxon>Clupeoidei</taxon>
        <taxon>Clupeidae</taxon>
        <taxon>Clupea</taxon>
    </lineage>
</organism>
<dbReference type="KEGG" id="char:105897927"/>
<dbReference type="GeneID" id="105897927"/>
<dbReference type="AlphaFoldDB" id="A0A6P8F661"/>
<gene>
    <name evidence="2" type="primary">LOC105897927</name>
</gene>
<dbReference type="RefSeq" id="XP_031423978.1">
    <property type="nucleotide sequence ID" value="XM_031568118.2"/>
</dbReference>
<keyword evidence="1" id="KW-1185">Reference proteome</keyword>
<dbReference type="OrthoDB" id="8842588at2759"/>
<dbReference type="Proteomes" id="UP000515152">
    <property type="component" value="Chromosome 5"/>
</dbReference>
<evidence type="ECO:0000313" key="1">
    <source>
        <dbReference type="Proteomes" id="UP000515152"/>
    </source>
</evidence>